<dbReference type="GO" id="GO:0005901">
    <property type="term" value="C:caveola"/>
    <property type="evidence" value="ECO:0007669"/>
    <property type="project" value="UniProtKB-SubCell"/>
</dbReference>
<reference evidence="3 4" key="1">
    <citation type="journal article" date="2020" name="Mol. Biol. Evol.">
        <title>Distinct Expression and Methylation Patterns for Genes with Different Fates following a Single Whole-Genome Duplication in Flowering Plants.</title>
        <authorList>
            <person name="Shi T."/>
            <person name="Rahmani R.S."/>
            <person name="Gugger P.F."/>
            <person name="Wang M."/>
            <person name="Li H."/>
            <person name="Zhang Y."/>
            <person name="Li Z."/>
            <person name="Wang Q."/>
            <person name="Van de Peer Y."/>
            <person name="Marchal K."/>
            <person name="Chen J."/>
        </authorList>
    </citation>
    <scope>NUCLEOTIDE SEQUENCE [LARGE SCALE GENOMIC DNA]</scope>
    <source>
        <tissue evidence="3">Leaf</tissue>
    </source>
</reference>
<comment type="subcellular location">
    <subcellularLocation>
        <location evidence="1">Cell membrane</location>
        <topology evidence="1">Lipid-anchor</topology>
    </subcellularLocation>
    <subcellularLocation>
        <location evidence="1">Membrane</location>
        <location evidence="1">Caveola</location>
    </subcellularLocation>
</comment>
<keyword evidence="2" id="KW-0175">Coiled coil</keyword>
<dbReference type="InterPro" id="IPR027705">
    <property type="entry name" value="Flotillin_fam"/>
</dbReference>
<dbReference type="AlphaFoldDB" id="A0A822YVR9"/>
<proteinExistence type="inferred from homology"/>
<protein>
    <recommendedName>
        <fullName evidence="1">Flotillin-like</fullName>
    </recommendedName>
</protein>
<accession>A0A822YVR9</accession>
<organism evidence="3 4">
    <name type="scientific">Nelumbo nucifera</name>
    <name type="common">Sacred lotus</name>
    <dbReference type="NCBI Taxonomy" id="4432"/>
    <lineage>
        <taxon>Eukaryota</taxon>
        <taxon>Viridiplantae</taxon>
        <taxon>Streptophyta</taxon>
        <taxon>Embryophyta</taxon>
        <taxon>Tracheophyta</taxon>
        <taxon>Spermatophyta</taxon>
        <taxon>Magnoliopsida</taxon>
        <taxon>Proteales</taxon>
        <taxon>Nelumbonaceae</taxon>
        <taxon>Nelumbo</taxon>
    </lineage>
</organism>
<comment type="caution">
    <text evidence="3">The sequence shown here is derived from an EMBL/GenBank/DDBJ whole genome shotgun (WGS) entry which is preliminary data.</text>
</comment>
<dbReference type="PANTHER" id="PTHR13806:SF31">
    <property type="entry name" value="FLOTILLIN-LIKE PROTEIN 1-RELATED"/>
    <property type="match status" value="1"/>
</dbReference>
<comment type="similarity">
    <text evidence="1">Belongs to the band 7/mec-2 family. Flotillin subfamily.</text>
</comment>
<evidence type="ECO:0000313" key="4">
    <source>
        <dbReference type="Proteomes" id="UP000607653"/>
    </source>
</evidence>
<dbReference type="Proteomes" id="UP000607653">
    <property type="component" value="Unassembled WGS sequence"/>
</dbReference>
<evidence type="ECO:0000256" key="1">
    <source>
        <dbReference type="RuleBase" id="RU366054"/>
    </source>
</evidence>
<name>A0A822YVR9_NELNU</name>
<dbReference type="EMBL" id="DUZY01000004">
    <property type="protein sequence ID" value="DAD35651.1"/>
    <property type="molecule type" value="Genomic_DNA"/>
</dbReference>
<keyword evidence="1" id="KW-0472">Membrane</keyword>
<evidence type="ECO:0000313" key="3">
    <source>
        <dbReference type="EMBL" id="DAD35651.1"/>
    </source>
</evidence>
<keyword evidence="4" id="KW-1185">Reference proteome</keyword>
<evidence type="ECO:0000256" key="2">
    <source>
        <dbReference type="SAM" id="Coils"/>
    </source>
</evidence>
<gene>
    <name evidence="3" type="ORF">HUJ06_006291</name>
</gene>
<sequence length="101" mass="11495">MKGEIGAKLREGQTRIISTQRQGEGKKEEIKVKTDVRIYENQKEADVAEANAELAAKKAEWTRQAQMAEVESAKVVTIREAELQREVERMNALTRTEKSSY</sequence>
<feature type="coiled-coil region" evidence="2">
    <location>
        <begin position="40"/>
        <end position="71"/>
    </location>
</feature>
<dbReference type="PANTHER" id="PTHR13806">
    <property type="entry name" value="FLOTILLIN-RELATED"/>
    <property type="match status" value="1"/>
</dbReference>
<keyword evidence="1" id="KW-1003">Cell membrane</keyword>